<reference evidence="3 4" key="1">
    <citation type="submission" date="2019-01" db="EMBL/GenBank/DDBJ databases">
        <title>Intercellular communication is required for trap formation in the nematode-trapping fungus Duddingtonia flagrans.</title>
        <authorList>
            <person name="Youssar L."/>
            <person name="Wernet V."/>
            <person name="Hensel N."/>
            <person name="Hildebrandt H.-G."/>
            <person name="Fischer R."/>
        </authorList>
    </citation>
    <scope>NUCLEOTIDE SEQUENCE [LARGE SCALE GENOMIC DNA]</scope>
    <source>
        <strain evidence="3 4">CBS H-5679</strain>
    </source>
</reference>
<accession>A0A436ZW15</accession>
<dbReference type="AlphaFoldDB" id="A0A436ZW15"/>
<dbReference type="OrthoDB" id="5388689at2759"/>
<dbReference type="RefSeq" id="XP_067488708.1">
    <property type="nucleotide sequence ID" value="XM_067637164.1"/>
</dbReference>
<evidence type="ECO:0000256" key="1">
    <source>
        <dbReference type="SAM" id="MobiDB-lite"/>
    </source>
</evidence>
<feature type="compositionally biased region" description="Low complexity" evidence="1">
    <location>
        <begin position="102"/>
        <end position="117"/>
    </location>
</feature>
<evidence type="ECO:0000259" key="2">
    <source>
        <dbReference type="Pfam" id="PF24494"/>
    </source>
</evidence>
<evidence type="ECO:0000313" key="4">
    <source>
        <dbReference type="Proteomes" id="UP000283090"/>
    </source>
</evidence>
<protein>
    <recommendedName>
        <fullName evidence="2">DUF7587 domain-containing protein</fullName>
    </recommendedName>
</protein>
<feature type="domain" description="DUF7587" evidence="2">
    <location>
        <begin position="268"/>
        <end position="412"/>
    </location>
</feature>
<evidence type="ECO:0000313" key="3">
    <source>
        <dbReference type="EMBL" id="RVD83164.1"/>
    </source>
</evidence>
<dbReference type="GeneID" id="93589874"/>
<dbReference type="EMBL" id="SAEB01000009">
    <property type="protein sequence ID" value="RVD83164.1"/>
    <property type="molecule type" value="Genomic_DNA"/>
</dbReference>
<dbReference type="VEuPathDB" id="FungiDB:DFL_007563"/>
<keyword evidence="4" id="KW-1185">Reference proteome</keyword>
<dbReference type="InterPro" id="IPR056009">
    <property type="entry name" value="DUF7587"/>
</dbReference>
<dbReference type="Pfam" id="PF24494">
    <property type="entry name" value="DUF7587"/>
    <property type="match status" value="1"/>
</dbReference>
<gene>
    <name evidence="3" type="ORF">DFL_007563</name>
</gene>
<feature type="region of interest" description="Disordered" evidence="1">
    <location>
        <begin position="91"/>
        <end position="155"/>
    </location>
</feature>
<name>A0A436ZW15_ARTFL</name>
<sequence>MPFNWDISQETPVDIDALGEPWEVNYHLNPSNDIKAEEDSKLEVEIKYEEPPASGVCPHCGGNLATIKPSGAISTEVEVVVYTDNIISAQNSPTSQDSSPGQSISTAATSSPSPQATMNPKEPVIIDLTTLDNESDKESDSDSARANPYTGKRVNRWPWTDNEKLDLYILKLVYSVSNDELSKILSAKHNKTRGKTSVVAQFAEYRYTPLNQKLYLEVTTTIANNELYRYSNTTDSLKSAARKDLSDEDVTGKYRKLYRRPRTSQKLAPEILYRAYNRSSHGKNGINGFRAGKFSRDEILIPILEESKLDEFDIPLASHIEGEEMEEGSYFISTTPSLLWALHKAFRMGRNPRISVIDRANIFQPVQHVSAIRPRMKAKGLLNGIRYSGKLEYVVYGAIEPAAIIHDFPLEKFLHMVDTDYQIQKVLGSSILFNRTYKKSLMKLDIIRLTKIGRWSCVHVINTVFRFVFNDQISHPLEEVFKFNFAIDWELESRME</sequence>
<comment type="caution">
    <text evidence="3">The sequence shown here is derived from an EMBL/GenBank/DDBJ whole genome shotgun (WGS) entry which is preliminary data.</text>
</comment>
<proteinExistence type="predicted"/>
<feature type="compositionally biased region" description="Basic and acidic residues" evidence="1">
    <location>
        <begin position="134"/>
        <end position="143"/>
    </location>
</feature>
<organism evidence="3 4">
    <name type="scientific">Arthrobotrys flagrans</name>
    <name type="common">Nematode-trapping fungus</name>
    <name type="synonym">Trichothecium flagrans</name>
    <dbReference type="NCBI Taxonomy" id="97331"/>
    <lineage>
        <taxon>Eukaryota</taxon>
        <taxon>Fungi</taxon>
        <taxon>Dikarya</taxon>
        <taxon>Ascomycota</taxon>
        <taxon>Pezizomycotina</taxon>
        <taxon>Orbiliomycetes</taxon>
        <taxon>Orbiliales</taxon>
        <taxon>Orbiliaceae</taxon>
        <taxon>Arthrobotrys</taxon>
    </lineage>
</organism>
<dbReference type="Proteomes" id="UP000283090">
    <property type="component" value="Unassembled WGS sequence"/>
</dbReference>
<feature type="compositionally biased region" description="Polar residues" evidence="1">
    <location>
        <begin position="91"/>
        <end position="101"/>
    </location>
</feature>